<protein>
    <submittedName>
        <fullName evidence="1">Uncharacterized protein</fullName>
    </submittedName>
</protein>
<reference evidence="1" key="1">
    <citation type="submission" date="2019-08" db="EMBL/GenBank/DDBJ databases">
        <authorList>
            <person name="Kucharzyk K."/>
            <person name="Murdoch R.W."/>
            <person name="Higgins S."/>
            <person name="Loffler F."/>
        </authorList>
    </citation>
    <scope>NUCLEOTIDE SEQUENCE</scope>
</reference>
<organism evidence="1">
    <name type="scientific">bioreactor metagenome</name>
    <dbReference type="NCBI Taxonomy" id="1076179"/>
    <lineage>
        <taxon>unclassified sequences</taxon>
        <taxon>metagenomes</taxon>
        <taxon>ecological metagenomes</taxon>
    </lineage>
</organism>
<proteinExistence type="predicted"/>
<gene>
    <name evidence="1" type="ORF">SDC9_178369</name>
</gene>
<name>A0A645GVQ9_9ZZZZ</name>
<sequence length="98" mass="10590">MHAIDCHGFVLKKHREAICKIGKIDGIVRQFTGADEYVIDVILLGIGAEIGGGFFIEQRQRIFTCGIVHTVEEQIGARPADNVSSRQGSDAVIVVVVG</sequence>
<accession>A0A645GVQ9</accession>
<comment type="caution">
    <text evidence="1">The sequence shown here is derived from an EMBL/GenBank/DDBJ whole genome shotgun (WGS) entry which is preliminary data.</text>
</comment>
<dbReference type="EMBL" id="VSSQ01082193">
    <property type="protein sequence ID" value="MPN30898.1"/>
    <property type="molecule type" value="Genomic_DNA"/>
</dbReference>
<evidence type="ECO:0000313" key="1">
    <source>
        <dbReference type="EMBL" id="MPN30898.1"/>
    </source>
</evidence>
<dbReference type="AlphaFoldDB" id="A0A645GVQ9"/>